<dbReference type="AlphaFoldDB" id="A0A6A5WH71"/>
<dbReference type="SUPFAM" id="SSF51445">
    <property type="entry name" value="(Trans)glycosidases"/>
    <property type="match status" value="1"/>
</dbReference>
<evidence type="ECO:0000313" key="4">
    <source>
        <dbReference type="Proteomes" id="UP000799779"/>
    </source>
</evidence>
<dbReference type="InterPro" id="IPR001223">
    <property type="entry name" value="Glyco_hydro18_cat"/>
</dbReference>
<protein>
    <submittedName>
        <fullName evidence="3">Glycoside hydrolase family 18 protein</fullName>
    </submittedName>
</protein>
<dbReference type="GO" id="GO:0016787">
    <property type="term" value="F:hydrolase activity"/>
    <property type="evidence" value="ECO:0007669"/>
    <property type="project" value="UniProtKB-KW"/>
</dbReference>
<dbReference type="Gene3D" id="3.20.20.80">
    <property type="entry name" value="Glycosidases"/>
    <property type="match status" value="1"/>
</dbReference>
<keyword evidence="3" id="KW-0378">Hydrolase</keyword>
<dbReference type="InterPro" id="IPR017853">
    <property type="entry name" value="GH"/>
</dbReference>
<evidence type="ECO:0000256" key="1">
    <source>
        <dbReference type="ARBA" id="ARBA00008682"/>
    </source>
</evidence>
<comment type="similarity">
    <text evidence="1">Belongs to the glycosyl hydrolase 18 family. Chitinase class V subfamily.</text>
</comment>
<dbReference type="GO" id="GO:0005975">
    <property type="term" value="P:carbohydrate metabolic process"/>
    <property type="evidence" value="ECO:0007669"/>
    <property type="project" value="InterPro"/>
</dbReference>
<gene>
    <name evidence="3" type="ORF">P154DRAFT_534815</name>
</gene>
<organism evidence="3 4">
    <name type="scientific">Amniculicola lignicola CBS 123094</name>
    <dbReference type="NCBI Taxonomy" id="1392246"/>
    <lineage>
        <taxon>Eukaryota</taxon>
        <taxon>Fungi</taxon>
        <taxon>Dikarya</taxon>
        <taxon>Ascomycota</taxon>
        <taxon>Pezizomycotina</taxon>
        <taxon>Dothideomycetes</taxon>
        <taxon>Pleosporomycetidae</taxon>
        <taxon>Pleosporales</taxon>
        <taxon>Amniculicolaceae</taxon>
        <taxon>Amniculicola</taxon>
    </lineage>
</organism>
<sequence length="200" mass="22760">MSPNCIRETNGRACWREKEAAVTYFSWDTDQRISYDDAESFKQKIEWANSIGFSGSLIWASNLDDYENSAHIAFTRNKNFGSIGSFERINKVREYTETANSFFSEGCGFIKEIIKDMMSYNDDEDMKLVGYDTHGCKKTKSMRMANVLPYVAVTGVLPPRKIMQTVPMNFQAVHDAWNSLYAVGVRVFVSDVKGFGTLDQ</sequence>
<proteinExistence type="inferred from homology"/>
<dbReference type="EMBL" id="ML977590">
    <property type="protein sequence ID" value="KAF2000139.1"/>
    <property type="molecule type" value="Genomic_DNA"/>
</dbReference>
<name>A0A6A5WH71_9PLEO</name>
<evidence type="ECO:0000313" key="3">
    <source>
        <dbReference type="EMBL" id="KAF2000139.1"/>
    </source>
</evidence>
<reference evidence="3" key="1">
    <citation type="journal article" date="2020" name="Stud. Mycol.">
        <title>101 Dothideomycetes genomes: a test case for predicting lifestyles and emergence of pathogens.</title>
        <authorList>
            <person name="Haridas S."/>
            <person name="Albert R."/>
            <person name="Binder M."/>
            <person name="Bloem J."/>
            <person name="Labutti K."/>
            <person name="Salamov A."/>
            <person name="Andreopoulos B."/>
            <person name="Baker S."/>
            <person name="Barry K."/>
            <person name="Bills G."/>
            <person name="Bluhm B."/>
            <person name="Cannon C."/>
            <person name="Castanera R."/>
            <person name="Culley D."/>
            <person name="Daum C."/>
            <person name="Ezra D."/>
            <person name="Gonzalez J."/>
            <person name="Henrissat B."/>
            <person name="Kuo A."/>
            <person name="Liang C."/>
            <person name="Lipzen A."/>
            <person name="Lutzoni F."/>
            <person name="Magnuson J."/>
            <person name="Mondo S."/>
            <person name="Nolan M."/>
            <person name="Ohm R."/>
            <person name="Pangilinan J."/>
            <person name="Park H.-J."/>
            <person name="Ramirez L."/>
            <person name="Alfaro M."/>
            <person name="Sun H."/>
            <person name="Tritt A."/>
            <person name="Yoshinaga Y."/>
            <person name="Zwiers L.-H."/>
            <person name="Turgeon B."/>
            <person name="Goodwin S."/>
            <person name="Spatafora J."/>
            <person name="Crous P."/>
            <person name="Grigoriev I."/>
        </authorList>
    </citation>
    <scope>NUCLEOTIDE SEQUENCE</scope>
    <source>
        <strain evidence="3">CBS 123094</strain>
    </source>
</reference>
<dbReference type="OrthoDB" id="73875at2759"/>
<dbReference type="PROSITE" id="PS51910">
    <property type="entry name" value="GH18_2"/>
    <property type="match status" value="1"/>
</dbReference>
<dbReference type="InterPro" id="IPR029070">
    <property type="entry name" value="Chitinase_insertion_sf"/>
</dbReference>
<dbReference type="Gene3D" id="3.10.50.10">
    <property type="match status" value="1"/>
</dbReference>
<feature type="domain" description="GH18" evidence="2">
    <location>
        <begin position="1"/>
        <end position="77"/>
    </location>
</feature>
<dbReference type="Proteomes" id="UP000799779">
    <property type="component" value="Unassembled WGS sequence"/>
</dbReference>
<accession>A0A6A5WH71</accession>
<keyword evidence="4" id="KW-1185">Reference proteome</keyword>
<evidence type="ECO:0000259" key="2">
    <source>
        <dbReference type="PROSITE" id="PS51910"/>
    </source>
</evidence>